<sequence>MKKIEGIIKHHRLEELKLALIGLPVGGVTVSEVRGIGRQSEKNEHYRGTDYRIDLRPKVRVEVLSDDSQWKAVVDCFLVHARTGQPGDGIVLVSELDDAIRVRTGESGPSAI</sequence>
<dbReference type="RefSeq" id="WP_145365470.1">
    <property type="nucleotide sequence ID" value="NZ_CP036268.1"/>
</dbReference>
<evidence type="ECO:0000313" key="3">
    <source>
        <dbReference type="Proteomes" id="UP000317318"/>
    </source>
</evidence>
<protein>
    <submittedName>
        <fullName evidence="2">Nitrogen regulatory protein P-II</fullName>
    </submittedName>
</protein>
<dbReference type="EMBL" id="CP036268">
    <property type="protein sequence ID" value="QDT39323.1"/>
    <property type="molecule type" value="Genomic_DNA"/>
</dbReference>
<dbReference type="SMART" id="SM00938">
    <property type="entry name" value="P-II"/>
    <property type="match status" value="1"/>
</dbReference>
<dbReference type="Proteomes" id="UP000317318">
    <property type="component" value="Chromosome"/>
</dbReference>
<keyword evidence="1" id="KW-0597">Phosphoprotein</keyword>
<dbReference type="GO" id="GO:0005524">
    <property type="term" value="F:ATP binding"/>
    <property type="evidence" value="ECO:0007669"/>
    <property type="project" value="TreeGrafter"/>
</dbReference>
<dbReference type="PANTHER" id="PTHR30115:SF11">
    <property type="entry name" value="NITROGEN REGULATORY PROTEIN P-II HOMOLOG"/>
    <property type="match status" value="1"/>
</dbReference>
<dbReference type="GO" id="GO:0030234">
    <property type="term" value="F:enzyme regulator activity"/>
    <property type="evidence" value="ECO:0007669"/>
    <property type="project" value="InterPro"/>
</dbReference>
<dbReference type="GO" id="GO:0005829">
    <property type="term" value="C:cytosol"/>
    <property type="evidence" value="ECO:0007669"/>
    <property type="project" value="TreeGrafter"/>
</dbReference>
<dbReference type="OrthoDB" id="9802729at2"/>
<gene>
    <name evidence="2" type="primary">glnB_2</name>
    <name evidence="2" type="ORF">Pan189_37290</name>
</gene>
<dbReference type="PRINTS" id="PR00340">
    <property type="entry name" value="PIIGLNB"/>
</dbReference>
<organism evidence="2 3">
    <name type="scientific">Stratiformator vulcanicus</name>
    <dbReference type="NCBI Taxonomy" id="2527980"/>
    <lineage>
        <taxon>Bacteria</taxon>
        <taxon>Pseudomonadati</taxon>
        <taxon>Planctomycetota</taxon>
        <taxon>Planctomycetia</taxon>
        <taxon>Planctomycetales</taxon>
        <taxon>Planctomycetaceae</taxon>
        <taxon>Stratiformator</taxon>
    </lineage>
</organism>
<dbReference type="InterPro" id="IPR015867">
    <property type="entry name" value="N-reg_PII/ATP_PRibTrfase_C"/>
</dbReference>
<dbReference type="PROSITE" id="PS51343">
    <property type="entry name" value="PII_GLNB_DOM"/>
    <property type="match status" value="1"/>
</dbReference>
<proteinExistence type="predicted"/>
<name>A0A517R668_9PLAN</name>
<evidence type="ECO:0000313" key="2">
    <source>
        <dbReference type="EMBL" id="QDT39323.1"/>
    </source>
</evidence>
<dbReference type="InterPro" id="IPR011322">
    <property type="entry name" value="N-reg_PII-like_a/b"/>
</dbReference>
<keyword evidence="3" id="KW-1185">Reference proteome</keyword>
<dbReference type="KEGG" id="svp:Pan189_37290"/>
<dbReference type="SUPFAM" id="SSF54913">
    <property type="entry name" value="GlnB-like"/>
    <property type="match status" value="1"/>
</dbReference>
<feature type="modified residue" description="O-UMP-tyrosine" evidence="1">
    <location>
        <position position="51"/>
    </location>
</feature>
<accession>A0A517R668</accession>
<dbReference type="InterPro" id="IPR002187">
    <property type="entry name" value="N-reg_PII"/>
</dbReference>
<reference evidence="2 3" key="1">
    <citation type="submission" date="2019-02" db="EMBL/GenBank/DDBJ databases">
        <title>Deep-cultivation of Planctomycetes and their phenomic and genomic characterization uncovers novel biology.</title>
        <authorList>
            <person name="Wiegand S."/>
            <person name="Jogler M."/>
            <person name="Boedeker C."/>
            <person name="Pinto D."/>
            <person name="Vollmers J."/>
            <person name="Rivas-Marin E."/>
            <person name="Kohn T."/>
            <person name="Peeters S.H."/>
            <person name="Heuer A."/>
            <person name="Rast P."/>
            <person name="Oberbeckmann S."/>
            <person name="Bunk B."/>
            <person name="Jeske O."/>
            <person name="Meyerdierks A."/>
            <person name="Storesund J.E."/>
            <person name="Kallscheuer N."/>
            <person name="Luecker S."/>
            <person name="Lage O.M."/>
            <person name="Pohl T."/>
            <person name="Merkel B.J."/>
            <person name="Hornburger P."/>
            <person name="Mueller R.-W."/>
            <person name="Bruemmer F."/>
            <person name="Labrenz M."/>
            <person name="Spormann A.M."/>
            <person name="Op den Camp H."/>
            <person name="Overmann J."/>
            <person name="Amann R."/>
            <person name="Jetten M.S.M."/>
            <person name="Mascher T."/>
            <person name="Medema M.H."/>
            <person name="Devos D.P."/>
            <person name="Kaster A.-K."/>
            <person name="Ovreas L."/>
            <person name="Rohde M."/>
            <person name="Galperin M.Y."/>
            <person name="Jogler C."/>
        </authorList>
    </citation>
    <scope>NUCLEOTIDE SEQUENCE [LARGE SCALE GENOMIC DNA]</scope>
    <source>
        <strain evidence="2 3">Pan189</strain>
    </source>
</reference>
<evidence type="ECO:0000256" key="1">
    <source>
        <dbReference type="PIRSR" id="PIRSR602187-50"/>
    </source>
</evidence>
<dbReference type="Gene3D" id="3.30.70.120">
    <property type="match status" value="1"/>
</dbReference>
<dbReference type="AlphaFoldDB" id="A0A517R668"/>
<dbReference type="PANTHER" id="PTHR30115">
    <property type="entry name" value="NITROGEN REGULATORY PROTEIN P-II"/>
    <property type="match status" value="1"/>
</dbReference>
<dbReference type="GO" id="GO:0006808">
    <property type="term" value="P:regulation of nitrogen utilization"/>
    <property type="evidence" value="ECO:0007669"/>
    <property type="project" value="InterPro"/>
</dbReference>
<dbReference type="Pfam" id="PF00543">
    <property type="entry name" value="P-II"/>
    <property type="match status" value="1"/>
</dbReference>